<evidence type="ECO:0008006" key="4">
    <source>
        <dbReference type="Google" id="ProtNLM"/>
    </source>
</evidence>
<keyword evidence="3" id="KW-1185">Reference proteome</keyword>
<dbReference type="AlphaFoldDB" id="C6HV52"/>
<sequence>MTVTKGVSPRSFLRGGVWKGFGILCLAAVLLNGCSREEGRPIPEAKVLALVVGKTTEKDVLKMFGPPEKKSKLLGEEVWVYRHIKSQGFLSVHTSSKTLRLRFDERGVLQDVSHNDKKRNEFF</sequence>
<organism evidence="2 3">
    <name type="scientific">Leptospirillum ferrodiazotrophum</name>
    <dbReference type="NCBI Taxonomy" id="412449"/>
    <lineage>
        <taxon>Bacteria</taxon>
        <taxon>Pseudomonadati</taxon>
        <taxon>Nitrospirota</taxon>
        <taxon>Nitrospiria</taxon>
        <taxon>Nitrospirales</taxon>
        <taxon>Nitrospiraceae</taxon>
        <taxon>Leptospirillum</taxon>
    </lineage>
</organism>
<evidence type="ECO:0000256" key="1">
    <source>
        <dbReference type="ARBA" id="ARBA00022729"/>
    </source>
</evidence>
<dbReference type="Proteomes" id="UP000009374">
    <property type="component" value="Unassembled WGS sequence"/>
</dbReference>
<protein>
    <recommendedName>
        <fullName evidence="4">Lipoprotein SmpA/OmlA domain-containing protein</fullName>
    </recommendedName>
</protein>
<dbReference type="InterPro" id="IPR037873">
    <property type="entry name" value="BamE-like"/>
</dbReference>
<name>C6HV52_9BACT</name>
<keyword evidence="1" id="KW-0732">Signal</keyword>
<reference evidence="2 3" key="1">
    <citation type="journal article" date="2009" name="Appl. Environ. Microbiol.">
        <title>Community genomic and proteomic analyses of chemoautotrophic iron-oxidizing "Leptospirillum rubarum" (Group II) and "Leptospirillum ferrodiazotrophum" (Group III) bacteria in acid mine drainage biofilms.</title>
        <authorList>
            <person name="Goltsman D.S."/>
            <person name="Denef V.J."/>
            <person name="Singer S.W."/>
            <person name="VerBerkmoes N.C."/>
            <person name="Lefsrud M."/>
            <person name="Mueller R.S."/>
            <person name="Dick G.J."/>
            <person name="Sun C.L."/>
            <person name="Wheeler K.E."/>
            <person name="Zemla A."/>
            <person name="Baker B.J."/>
            <person name="Hauser L."/>
            <person name="Land M."/>
            <person name="Shah M.B."/>
            <person name="Thelen M.P."/>
            <person name="Hettich R.L."/>
            <person name="Banfield J.F."/>
        </authorList>
    </citation>
    <scope>NUCLEOTIDE SEQUENCE [LARGE SCALE GENOMIC DNA]</scope>
</reference>
<evidence type="ECO:0000313" key="2">
    <source>
        <dbReference type="EMBL" id="EES53426.1"/>
    </source>
</evidence>
<dbReference type="Gene3D" id="3.30.1450.10">
    <property type="match status" value="1"/>
</dbReference>
<gene>
    <name evidence="2" type="ORF">UBAL3_78920017</name>
</gene>
<proteinExistence type="predicted"/>
<accession>C6HV52</accession>
<dbReference type="EMBL" id="GG693862">
    <property type="protein sequence ID" value="EES53426.1"/>
    <property type="molecule type" value="Genomic_DNA"/>
</dbReference>
<evidence type="ECO:0000313" key="3">
    <source>
        <dbReference type="Proteomes" id="UP000009374"/>
    </source>
</evidence>